<protein>
    <recommendedName>
        <fullName evidence="1">SGNH hydrolase-type esterase domain-containing protein</fullName>
    </recommendedName>
</protein>
<name>A0A939BC27_9CLOT</name>
<dbReference type="Proteomes" id="UP000713880">
    <property type="component" value="Unassembled WGS sequence"/>
</dbReference>
<sequence>MAKIVFMGDSITDSFHKFHVDEAGLGNGYVALIAERLRERGRADFIRNSGHDGFTVSGLLRLFEYDCLQFHPDLVTVQIGSNDAAVEMNTGKTIEEQKFAENYRKLLGRIREETGAKILCLGPFIFPHPLEYANWIPVIQKIEALERQIAAEEGAVFQPLHDRLNRAAEEQGYEAITVDGTHLTREGAKIMANAWLEAAEGIY</sequence>
<dbReference type="InterPro" id="IPR013830">
    <property type="entry name" value="SGNH_hydro"/>
</dbReference>
<reference evidence="2" key="2">
    <citation type="journal article" date="2021" name="Sci. Rep.">
        <title>The distribution of antibiotic resistance genes in chicken gut microbiota commensals.</title>
        <authorList>
            <person name="Juricova H."/>
            <person name="Matiasovicova J."/>
            <person name="Kubasova T."/>
            <person name="Cejkova D."/>
            <person name="Rychlik I."/>
        </authorList>
    </citation>
    <scope>NUCLEOTIDE SEQUENCE</scope>
    <source>
        <strain evidence="2">An420c</strain>
    </source>
</reference>
<gene>
    <name evidence="2" type="ORF">H6A13_08555</name>
</gene>
<dbReference type="Pfam" id="PF13472">
    <property type="entry name" value="Lipase_GDSL_2"/>
    <property type="match status" value="1"/>
</dbReference>
<dbReference type="AlphaFoldDB" id="A0A939BC27"/>
<feature type="domain" description="SGNH hydrolase-type esterase" evidence="1">
    <location>
        <begin position="6"/>
        <end position="189"/>
    </location>
</feature>
<dbReference type="Gene3D" id="3.40.50.1110">
    <property type="entry name" value="SGNH hydrolase"/>
    <property type="match status" value="1"/>
</dbReference>
<dbReference type="SUPFAM" id="SSF52266">
    <property type="entry name" value="SGNH hydrolase"/>
    <property type="match status" value="1"/>
</dbReference>
<keyword evidence="3" id="KW-1185">Reference proteome</keyword>
<dbReference type="PANTHER" id="PTHR30383:SF5">
    <property type="entry name" value="SGNH HYDROLASE-TYPE ESTERASE DOMAIN-CONTAINING PROTEIN"/>
    <property type="match status" value="1"/>
</dbReference>
<reference evidence="2" key="1">
    <citation type="submission" date="2020-08" db="EMBL/GenBank/DDBJ databases">
        <authorList>
            <person name="Cejkova D."/>
            <person name="Kubasova T."/>
            <person name="Jahodarova E."/>
            <person name="Rychlik I."/>
        </authorList>
    </citation>
    <scope>NUCLEOTIDE SEQUENCE</scope>
    <source>
        <strain evidence="2">An420c</strain>
    </source>
</reference>
<evidence type="ECO:0000313" key="2">
    <source>
        <dbReference type="EMBL" id="MBM6827139.1"/>
    </source>
</evidence>
<evidence type="ECO:0000313" key="3">
    <source>
        <dbReference type="Proteomes" id="UP000713880"/>
    </source>
</evidence>
<dbReference type="InterPro" id="IPR051532">
    <property type="entry name" value="Ester_Hydrolysis_Enzymes"/>
</dbReference>
<comment type="caution">
    <text evidence="2">The sequence shown here is derived from an EMBL/GenBank/DDBJ whole genome shotgun (WGS) entry which is preliminary data.</text>
</comment>
<organism evidence="2 3">
    <name type="scientific">Mordavella massiliensis</name>
    <dbReference type="NCBI Taxonomy" id="1871024"/>
    <lineage>
        <taxon>Bacteria</taxon>
        <taxon>Bacillati</taxon>
        <taxon>Bacillota</taxon>
        <taxon>Clostridia</taxon>
        <taxon>Eubacteriales</taxon>
        <taxon>Clostridiaceae</taxon>
        <taxon>Mordavella</taxon>
    </lineage>
</organism>
<proteinExistence type="predicted"/>
<dbReference type="InterPro" id="IPR036514">
    <property type="entry name" value="SGNH_hydro_sf"/>
</dbReference>
<evidence type="ECO:0000259" key="1">
    <source>
        <dbReference type="Pfam" id="PF13472"/>
    </source>
</evidence>
<dbReference type="EMBL" id="JACJLV010000025">
    <property type="protein sequence ID" value="MBM6827139.1"/>
    <property type="molecule type" value="Genomic_DNA"/>
</dbReference>
<dbReference type="RefSeq" id="WP_204909179.1">
    <property type="nucleotide sequence ID" value="NZ_JACJLV010000025.1"/>
</dbReference>
<dbReference type="PANTHER" id="PTHR30383">
    <property type="entry name" value="THIOESTERASE 1/PROTEASE 1/LYSOPHOSPHOLIPASE L1"/>
    <property type="match status" value="1"/>
</dbReference>
<accession>A0A939BC27</accession>
<dbReference type="GO" id="GO:0004622">
    <property type="term" value="F:phosphatidylcholine lysophospholipase activity"/>
    <property type="evidence" value="ECO:0007669"/>
    <property type="project" value="TreeGrafter"/>
</dbReference>